<dbReference type="EnsemblMetazoa" id="CapteT21960">
    <property type="protein sequence ID" value="CapteP21960"/>
    <property type="gene ID" value="CapteG21960"/>
</dbReference>
<keyword evidence="4" id="KW-1133">Transmembrane helix</keyword>
<dbReference type="SUPFAM" id="SSF51735">
    <property type="entry name" value="NAD(P)-binding Rossmann-fold domains"/>
    <property type="match status" value="1"/>
</dbReference>
<dbReference type="PRINTS" id="PR00081">
    <property type="entry name" value="GDHRDH"/>
</dbReference>
<feature type="transmembrane region" description="Helical" evidence="4">
    <location>
        <begin position="12"/>
        <end position="33"/>
    </location>
</feature>
<dbReference type="Gene3D" id="3.40.50.720">
    <property type="entry name" value="NAD(P)-binding Rossmann-like Domain"/>
    <property type="match status" value="1"/>
</dbReference>
<evidence type="ECO:0000256" key="3">
    <source>
        <dbReference type="RuleBase" id="RU000363"/>
    </source>
</evidence>
<dbReference type="OrthoDB" id="1933717at2759"/>
<reference evidence="5 7" key="2">
    <citation type="journal article" date="2013" name="Nature">
        <title>Insights into bilaterian evolution from three spiralian genomes.</title>
        <authorList>
            <person name="Simakov O."/>
            <person name="Marletaz F."/>
            <person name="Cho S.J."/>
            <person name="Edsinger-Gonzales E."/>
            <person name="Havlak P."/>
            <person name="Hellsten U."/>
            <person name="Kuo D.H."/>
            <person name="Larsson T."/>
            <person name="Lv J."/>
            <person name="Arendt D."/>
            <person name="Savage R."/>
            <person name="Osoegawa K."/>
            <person name="de Jong P."/>
            <person name="Grimwood J."/>
            <person name="Chapman J.A."/>
            <person name="Shapiro H."/>
            <person name="Aerts A."/>
            <person name="Otillar R.P."/>
            <person name="Terry A.Y."/>
            <person name="Boore J.L."/>
            <person name="Grigoriev I.V."/>
            <person name="Lindberg D.R."/>
            <person name="Seaver E.C."/>
            <person name="Weisblat D.A."/>
            <person name="Putnam N.H."/>
            <person name="Rokhsar D.S."/>
        </authorList>
    </citation>
    <scope>NUCLEOTIDE SEQUENCE</scope>
    <source>
        <strain evidence="5 7">I ESC-2004</strain>
    </source>
</reference>
<reference evidence="6" key="3">
    <citation type="submission" date="2015-06" db="UniProtKB">
        <authorList>
            <consortium name="EnsemblMetazoa"/>
        </authorList>
    </citation>
    <scope>IDENTIFICATION</scope>
</reference>
<reference evidence="7" key="1">
    <citation type="submission" date="2012-12" db="EMBL/GenBank/DDBJ databases">
        <authorList>
            <person name="Hellsten U."/>
            <person name="Grimwood J."/>
            <person name="Chapman J.A."/>
            <person name="Shapiro H."/>
            <person name="Aerts A."/>
            <person name="Otillar R.P."/>
            <person name="Terry A.Y."/>
            <person name="Boore J.L."/>
            <person name="Simakov O."/>
            <person name="Marletaz F."/>
            <person name="Cho S.-J."/>
            <person name="Edsinger-Gonzales E."/>
            <person name="Havlak P."/>
            <person name="Kuo D.-H."/>
            <person name="Larsson T."/>
            <person name="Lv J."/>
            <person name="Arendt D."/>
            <person name="Savage R."/>
            <person name="Osoegawa K."/>
            <person name="de Jong P."/>
            <person name="Lindberg D.R."/>
            <person name="Seaver E.C."/>
            <person name="Weisblat D.A."/>
            <person name="Putnam N.H."/>
            <person name="Grigoriev I.V."/>
            <person name="Rokhsar D.S."/>
        </authorList>
    </citation>
    <scope>NUCLEOTIDE SEQUENCE</scope>
    <source>
        <strain evidence="7">I ESC-2004</strain>
    </source>
</reference>
<proteinExistence type="inferred from homology"/>
<keyword evidence="7" id="KW-1185">Reference proteome</keyword>
<dbReference type="EMBL" id="KB299094">
    <property type="protein sequence ID" value="ELU08443.1"/>
    <property type="molecule type" value="Genomic_DNA"/>
</dbReference>
<dbReference type="EMBL" id="AMQN01006769">
    <property type="status" value="NOT_ANNOTATED_CDS"/>
    <property type="molecule type" value="Genomic_DNA"/>
</dbReference>
<accession>R7UQQ9</accession>
<dbReference type="Proteomes" id="UP000014760">
    <property type="component" value="Unassembled WGS sequence"/>
</dbReference>
<comment type="similarity">
    <text evidence="1 3">Belongs to the short-chain dehydrogenases/reductases (SDR) family.</text>
</comment>
<dbReference type="OMA" id="AYTPSKF"/>
<gene>
    <name evidence="5" type="ORF">CAPTEDRAFT_21960</name>
</gene>
<sequence length="255" mass="28104">MNYNTNMERWQGRVALVTGGSSGVGMATVIALVKQGMKVATCARSMDKLAQLSLDLKAEKGSLLPIHCDLRNEAEIMKMFETIAAQWGGVDVLVNNAGLALDSWIIDGDSEPWRNMIDVNILAPCLCARESVKSMRSRDVNDGHVINLNSMSGHRVGKLHFYSVTKFATQAITDAIRWELRGIQSGIKVSEISPGLIKSNFHKIAYDSQEKADEVYRNGAPLSPDDIAEIVVYLLSTPSHVQVHDILVRHVHQIP</sequence>
<dbReference type="InterPro" id="IPR020904">
    <property type="entry name" value="Sc_DH/Rdtase_CS"/>
</dbReference>
<dbReference type="STRING" id="283909.R7UQQ9"/>
<organism evidence="5">
    <name type="scientific">Capitella teleta</name>
    <name type="common">Polychaete worm</name>
    <dbReference type="NCBI Taxonomy" id="283909"/>
    <lineage>
        <taxon>Eukaryota</taxon>
        <taxon>Metazoa</taxon>
        <taxon>Spiralia</taxon>
        <taxon>Lophotrochozoa</taxon>
        <taxon>Annelida</taxon>
        <taxon>Polychaeta</taxon>
        <taxon>Sedentaria</taxon>
        <taxon>Scolecida</taxon>
        <taxon>Capitellidae</taxon>
        <taxon>Capitella</taxon>
    </lineage>
</organism>
<keyword evidence="4" id="KW-0812">Transmembrane</keyword>
<evidence type="ECO:0008006" key="8">
    <source>
        <dbReference type="Google" id="ProtNLM"/>
    </source>
</evidence>
<dbReference type="FunFam" id="3.40.50.720:FF:000047">
    <property type="entry name" value="NADP-dependent L-serine/L-allo-threonine dehydrogenase"/>
    <property type="match status" value="1"/>
</dbReference>
<dbReference type="InterPro" id="IPR036291">
    <property type="entry name" value="NAD(P)-bd_dom_sf"/>
</dbReference>
<keyword evidence="4" id="KW-0472">Membrane</keyword>
<dbReference type="FunCoup" id="R7UQQ9">
    <property type="interactions" value="197"/>
</dbReference>
<dbReference type="HOGENOM" id="CLU_010194_2_10_1"/>
<dbReference type="GO" id="GO:0016616">
    <property type="term" value="F:oxidoreductase activity, acting on the CH-OH group of donors, NAD or NADP as acceptor"/>
    <property type="evidence" value="ECO:0007669"/>
    <property type="project" value="UniProtKB-ARBA"/>
</dbReference>
<evidence type="ECO:0000256" key="1">
    <source>
        <dbReference type="ARBA" id="ARBA00006484"/>
    </source>
</evidence>
<keyword evidence="2" id="KW-0560">Oxidoreductase</keyword>
<evidence type="ECO:0000313" key="5">
    <source>
        <dbReference type="EMBL" id="ELU08443.1"/>
    </source>
</evidence>
<dbReference type="PANTHER" id="PTHR43115:SF4">
    <property type="entry name" value="DEHYDROGENASE_REDUCTASE SDR FAMILY MEMBER 11"/>
    <property type="match status" value="1"/>
</dbReference>
<dbReference type="PRINTS" id="PR00080">
    <property type="entry name" value="SDRFAMILY"/>
</dbReference>
<evidence type="ECO:0000256" key="4">
    <source>
        <dbReference type="SAM" id="Phobius"/>
    </source>
</evidence>
<dbReference type="PANTHER" id="PTHR43115">
    <property type="entry name" value="DEHYDROGENASE/REDUCTASE SDR FAMILY MEMBER 11"/>
    <property type="match status" value="1"/>
</dbReference>
<name>R7UQQ9_CAPTE</name>
<evidence type="ECO:0000313" key="7">
    <source>
        <dbReference type="Proteomes" id="UP000014760"/>
    </source>
</evidence>
<dbReference type="InterPro" id="IPR002347">
    <property type="entry name" value="SDR_fam"/>
</dbReference>
<dbReference type="PROSITE" id="PS00061">
    <property type="entry name" value="ADH_SHORT"/>
    <property type="match status" value="1"/>
</dbReference>
<dbReference type="Pfam" id="PF00106">
    <property type="entry name" value="adh_short"/>
    <property type="match status" value="1"/>
</dbReference>
<dbReference type="AlphaFoldDB" id="R7UQQ9"/>
<evidence type="ECO:0000313" key="6">
    <source>
        <dbReference type="EnsemblMetazoa" id="CapteP21960"/>
    </source>
</evidence>
<protein>
    <recommendedName>
        <fullName evidence="8">Dehydrogenase/reductase SDR family member 11</fullName>
    </recommendedName>
</protein>
<evidence type="ECO:0000256" key="2">
    <source>
        <dbReference type="ARBA" id="ARBA00023002"/>
    </source>
</evidence>